<dbReference type="InterPro" id="IPR008979">
    <property type="entry name" value="Galactose-bd-like_sf"/>
</dbReference>
<dbReference type="AlphaFoldDB" id="A0A434ADL4"/>
<gene>
    <name evidence="2" type="ORF">D0817_02375</name>
</gene>
<dbReference type="PROSITE" id="PS50022">
    <property type="entry name" value="FA58C_3"/>
    <property type="match status" value="1"/>
</dbReference>
<dbReference type="PROSITE" id="PS51257">
    <property type="entry name" value="PROKAR_LIPOPROTEIN"/>
    <property type="match status" value="1"/>
</dbReference>
<dbReference type="Pfam" id="PF00754">
    <property type="entry name" value="F5_F8_type_C"/>
    <property type="match status" value="1"/>
</dbReference>
<proteinExistence type="predicted"/>
<feature type="domain" description="F5/8 type C" evidence="1">
    <location>
        <begin position="308"/>
        <end position="462"/>
    </location>
</feature>
<dbReference type="EMBL" id="QWDM01000001">
    <property type="protein sequence ID" value="RUT72472.1"/>
    <property type="molecule type" value="Genomic_DNA"/>
</dbReference>
<accession>A0A434ADL4</accession>
<dbReference type="InterPro" id="IPR000421">
    <property type="entry name" value="FA58C"/>
</dbReference>
<dbReference type="Gene3D" id="2.60.120.260">
    <property type="entry name" value="Galactose-binding domain-like"/>
    <property type="match status" value="1"/>
</dbReference>
<reference evidence="3" key="1">
    <citation type="journal article" date="2019" name="Syst. Appl. Microbiol.">
        <title>Flavobacterium circumlabens sp. nov. and Flavobacterium cupreum sp. nov., two psychrotrophic species isolated from Antarctic environmental samples.</title>
        <authorList>
            <person name="Kralova S."/>
            <person name="Busse H.-J."/>
            <person name="Svec P."/>
            <person name="Maslanova I."/>
            <person name="Stankova E."/>
            <person name="Bartak M."/>
            <person name="Sedlacek I."/>
        </authorList>
    </citation>
    <scope>NUCLEOTIDE SEQUENCE [LARGE SCALE GENOMIC DNA]</scope>
    <source>
        <strain evidence="3">CCM 8825</strain>
    </source>
</reference>
<dbReference type="SUPFAM" id="SSF49785">
    <property type="entry name" value="Galactose-binding domain-like"/>
    <property type="match status" value="1"/>
</dbReference>
<dbReference type="Proteomes" id="UP000288102">
    <property type="component" value="Unassembled WGS sequence"/>
</dbReference>
<comment type="caution">
    <text evidence="2">The sequence shown here is derived from an EMBL/GenBank/DDBJ whole genome shotgun (WGS) entry which is preliminary data.</text>
</comment>
<dbReference type="OrthoDB" id="5134860at2"/>
<dbReference type="RefSeq" id="WP_127336776.1">
    <property type="nucleotide sequence ID" value="NZ_QWDM01000001.1"/>
</dbReference>
<evidence type="ECO:0000313" key="2">
    <source>
        <dbReference type="EMBL" id="RUT72472.1"/>
    </source>
</evidence>
<evidence type="ECO:0000259" key="1">
    <source>
        <dbReference type="PROSITE" id="PS50022"/>
    </source>
</evidence>
<protein>
    <recommendedName>
        <fullName evidence="1">F5/8 type C domain-containing protein</fullName>
    </recommendedName>
</protein>
<keyword evidence="3" id="KW-1185">Reference proteome</keyword>
<sequence>MNKNIIKIISLIFVTSLFCSCNSDDDSVIDGLPDAIVNTDPAGAPPREIKENWSGHTDKLYRQFFDKSVAVYYDSEVKRPLDWPNDFFKNTWKQVTATYGDFGGDNRLYAVFHDKSKGPIYVATTFNAASGNRSIFDIAFEGYEMKGNNIDNPLLAVSQIVETSSRGINGSPAKAIWGDTYSQIFLYDIYTKLQMQSDADRIAAANNAKTSTFPKQNTYWFRDWYAPIYKDHGGSLSLGNFFKLTAQFYPTNGNTYAHDMNMGEFVHFFSGATGDDLQPLAEAAFGWSDEWQEQLLDARADFPTLNYPFTPVVNITDLTVGATITVSKDNGNGAQGGEGSLKLIDNDLSSKFLVGGLDTNNINFWMQQELTEAAVVNKYNFTSGNDAPDRDPKNWELLGSDDGSSWTSLDTRTNQVFSGRNQTREFVVTNTTAYKYYRINITANYGSDAIQISEWRQYFVRK</sequence>
<organism evidence="2 3">
    <name type="scientific">Flavobacterium cupreum</name>
    <dbReference type="NCBI Taxonomy" id="2133766"/>
    <lineage>
        <taxon>Bacteria</taxon>
        <taxon>Pseudomonadati</taxon>
        <taxon>Bacteroidota</taxon>
        <taxon>Flavobacteriia</taxon>
        <taxon>Flavobacteriales</taxon>
        <taxon>Flavobacteriaceae</taxon>
        <taxon>Flavobacterium</taxon>
    </lineage>
</organism>
<evidence type="ECO:0000313" key="3">
    <source>
        <dbReference type="Proteomes" id="UP000288102"/>
    </source>
</evidence>
<name>A0A434ADL4_9FLAO</name>